<dbReference type="Pfam" id="PF00263">
    <property type="entry name" value="Secretin"/>
    <property type="match status" value="1"/>
</dbReference>
<dbReference type="GO" id="GO:0009279">
    <property type="term" value="C:cell outer membrane"/>
    <property type="evidence" value="ECO:0007669"/>
    <property type="project" value="UniProtKB-SubCell"/>
</dbReference>
<evidence type="ECO:0000256" key="6">
    <source>
        <dbReference type="ARBA" id="ARBA00022729"/>
    </source>
</evidence>
<dbReference type="PANTHER" id="PTHR30332:SF24">
    <property type="entry name" value="SECRETIN GSPD-RELATED"/>
    <property type="match status" value="1"/>
</dbReference>
<evidence type="ECO:0000259" key="11">
    <source>
        <dbReference type="Pfam" id="PF00263"/>
    </source>
</evidence>
<name>A0A3T0N9F1_9RHOB</name>
<feature type="domain" description="NolW-like" evidence="12">
    <location>
        <begin position="269"/>
        <end position="337"/>
    </location>
</feature>
<feature type="domain" description="NolW-like" evidence="12">
    <location>
        <begin position="138"/>
        <end position="198"/>
    </location>
</feature>
<evidence type="ECO:0000256" key="2">
    <source>
        <dbReference type="ARBA" id="ARBA00006980"/>
    </source>
</evidence>
<evidence type="ECO:0000256" key="3">
    <source>
        <dbReference type="ARBA" id="ARBA00022448"/>
    </source>
</evidence>
<dbReference type="InterPro" id="IPR038591">
    <property type="entry name" value="NolW-like_sf"/>
</dbReference>
<dbReference type="PANTHER" id="PTHR30332">
    <property type="entry name" value="PROBABLE GENERAL SECRETION PATHWAY PROTEIN D"/>
    <property type="match status" value="1"/>
</dbReference>
<feature type="domain" description="NolW-like" evidence="12">
    <location>
        <begin position="202"/>
        <end position="264"/>
    </location>
</feature>
<reference evidence="14 15" key="1">
    <citation type="submission" date="2018-10" db="EMBL/GenBank/DDBJ databases">
        <title>Parasedimentitalea marina sp. nov., a psychrophilic bacterium isolated from deep seawater of the New Britain Trench.</title>
        <authorList>
            <person name="Cao J."/>
        </authorList>
    </citation>
    <scope>NUCLEOTIDE SEQUENCE [LARGE SCALE GENOMIC DNA]</scope>
    <source>
        <strain evidence="14 15">W43</strain>
        <plasmid evidence="14 15">pW43A</plasmid>
    </source>
</reference>
<geneLocation type="plasmid" evidence="14 15">
    <name>pW43A</name>
</geneLocation>
<evidence type="ECO:0000256" key="8">
    <source>
        <dbReference type="ARBA" id="ARBA00023136"/>
    </source>
</evidence>
<evidence type="ECO:0000256" key="4">
    <source>
        <dbReference type="ARBA" id="ARBA00022452"/>
    </source>
</evidence>
<dbReference type="OrthoDB" id="9775455at2"/>
<keyword evidence="4" id="KW-1134">Transmembrane beta strand</keyword>
<dbReference type="InterPro" id="IPR049371">
    <property type="entry name" value="GspD-like_N0"/>
</dbReference>
<organism evidence="14 15">
    <name type="scientific">Parasedimentitalea marina</name>
    <dbReference type="NCBI Taxonomy" id="2483033"/>
    <lineage>
        <taxon>Bacteria</taxon>
        <taxon>Pseudomonadati</taxon>
        <taxon>Pseudomonadota</taxon>
        <taxon>Alphaproteobacteria</taxon>
        <taxon>Rhodobacterales</taxon>
        <taxon>Paracoccaceae</taxon>
        <taxon>Parasedimentitalea</taxon>
    </lineage>
</organism>
<dbReference type="InterPro" id="IPR050810">
    <property type="entry name" value="Bact_Secretion_Sys_Channel"/>
</dbReference>
<gene>
    <name evidence="14" type="primary">gspD</name>
    <name evidence="14" type="ORF">EBB79_22115</name>
</gene>
<dbReference type="KEGG" id="sedi:EBB79_22115"/>
<keyword evidence="7" id="KW-0653">Protein transport</keyword>
<evidence type="ECO:0000256" key="10">
    <source>
        <dbReference type="RuleBase" id="RU004004"/>
    </source>
</evidence>
<proteinExistence type="inferred from homology"/>
<keyword evidence="14" id="KW-0614">Plasmid</keyword>
<dbReference type="Pfam" id="PF21305">
    <property type="entry name" value="type_II_gspD_N0"/>
    <property type="match status" value="1"/>
</dbReference>
<evidence type="ECO:0000313" key="14">
    <source>
        <dbReference type="EMBL" id="AZV80653.1"/>
    </source>
</evidence>
<evidence type="ECO:0000259" key="13">
    <source>
        <dbReference type="Pfam" id="PF21305"/>
    </source>
</evidence>
<evidence type="ECO:0000313" key="15">
    <source>
        <dbReference type="Proteomes" id="UP000283063"/>
    </source>
</evidence>
<keyword evidence="8" id="KW-0472">Membrane</keyword>
<keyword evidence="5" id="KW-0812">Transmembrane</keyword>
<dbReference type="GO" id="GO:0015628">
    <property type="term" value="P:protein secretion by the type II secretion system"/>
    <property type="evidence" value="ECO:0007669"/>
    <property type="project" value="InterPro"/>
</dbReference>
<keyword evidence="3 10" id="KW-0813">Transport</keyword>
<dbReference type="InterPro" id="IPR001775">
    <property type="entry name" value="GspD/PilQ"/>
</dbReference>
<evidence type="ECO:0000256" key="1">
    <source>
        <dbReference type="ARBA" id="ARBA00004442"/>
    </source>
</evidence>
<protein>
    <submittedName>
        <fullName evidence="14">Type II secretion system protein GspD</fullName>
    </submittedName>
</protein>
<dbReference type="PRINTS" id="PR00811">
    <property type="entry name" value="BCTERIALGSPD"/>
</dbReference>
<dbReference type="InterPro" id="IPR005644">
    <property type="entry name" value="NolW-like"/>
</dbReference>
<evidence type="ECO:0000256" key="5">
    <source>
        <dbReference type="ARBA" id="ARBA00022692"/>
    </source>
</evidence>
<feature type="domain" description="Type II/III secretion system secretin-like" evidence="11">
    <location>
        <begin position="422"/>
        <end position="587"/>
    </location>
</feature>
<keyword evidence="6" id="KW-0732">Signal</keyword>
<comment type="subcellular location">
    <subcellularLocation>
        <location evidence="1 10">Cell outer membrane</location>
    </subcellularLocation>
</comment>
<dbReference type="Gene3D" id="3.30.1370.120">
    <property type="match status" value="3"/>
</dbReference>
<keyword evidence="15" id="KW-1185">Reference proteome</keyword>
<evidence type="ECO:0000256" key="7">
    <source>
        <dbReference type="ARBA" id="ARBA00022927"/>
    </source>
</evidence>
<feature type="domain" description="GspD-like N0" evidence="13">
    <location>
        <begin position="46"/>
        <end position="109"/>
    </location>
</feature>
<dbReference type="NCBIfam" id="TIGR02517">
    <property type="entry name" value="type_II_gspD"/>
    <property type="match status" value="1"/>
</dbReference>
<sequence length="665" mass="71406">MNTSAVLQHNKLKPARSFRVWGCNVILPALLLLLVWPFSLFAQVTLNLRDADLRSFVEIVSEATGRSFVLDPAVRGTVTVLAPDTMSPEDLYEVFLSVLELNRLTIIDGVGADRVVPMNAARELAPGGGQPLPGGFETRVISVRHISLQEVVEVVRPLLPAEAVITPVRGAKRLILSDRGANLDRISDLIKRLDQPRRSDPVEIIRLQNASASDVMQVVQAMDLIQDGAAISIDRRSNALVLSGPEALRHRVRVLVSELDTQRDTVVARTIGLNYADAASIADVVLRTLNAEGGGNVRAPVRIVPEPQTNSLLVSAPRERIDEIVQMVRYLDRRPTQVLVEAIIFEISVEGLRDLSVQFGAVLNNALVGGAQFSLPGRTSLINLMSALSSGETADLGNGGFLGGGRYNESDGDGLVGLLTAINSVSSTRLLSTPSILTLNNQEAEIVVAQNVPFVTGSFSTVSGGTAVENPFQTIERLDVGLTLNVTPQINADRTVRLLIKQEVSNLTNSTASSGGEITTRRAISTTALVRDGAVIMLGGLLENGSGAVSQKVPGLAELPLLGNLFRGKNATGRQRVLLVLLRPQVVSSDAEAARITRQLSRKARDVSASIAPVDDGRYPRTQLGYLPFDGADLNQPFDAGFIDDVAQSRNYPPLPSRLRFNAGN</sequence>
<evidence type="ECO:0000259" key="12">
    <source>
        <dbReference type="Pfam" id="PF03958"/>
    </source>
</evidence>
<dbReference type="RefSeq" id="WP_127751164.1">
    <property type="nucleotide sequence ID" value="NZ_CP033220.1"/>
</dbReference>
<accession>A0A3T0N9F1</accession>
<dbReference type="Pfam" id="PF03958">
    <property type="entry name" value="Secretin_N"/>
    <property type="match status" value="3"/>
</dbReference>
<dbReference type="Proteomes" id="UP000283063">
    <property type="component" value="Plasmid pW43A"/>
</dbReference>
<keyword evidence="9" id="KW-0998">Cell outer membrane</keyword>
<dbReference type="InterPro" id="IPR013356">
    <property type="entry name" value="T2SS_GspD"/>
</dbReference>
<evidence type="ECO:0000256" key="9">
    <source>
        <dbReference type="ARBA" id="ARBA00023237"/>
    </source>
</evidence>
<dbReference type="InterPro" id="IPR004846">
    <property type="entry name" value="T2SS/T3SS_dom"/>
</dbReference>
<comment type="similarity">
    <text evidence="2">Belongs to the bacterial secretin family. GSP D subfamily.</text>
</comment>
<dbReference type="GO" id="GO:0015627">
    <property type="term" value="C:type II protein secretion system complex"/>
    <property type="evidence" value="ECO:0007669"/>
    <property type="project" value="InterPro"/>
</dbReference>
<dbReference type="EMBL" id="CP033220">
    <property type="protein sequence ID" value="AZV80653.1"/>
    <property type="molecule type" value="Genomic_DNA"/>
</dbReference>
<dbReference type="AlphaFoldDB" id="A0A3T0N9F1"/>